<keyword evidence="1" id="KW-0472">Membrane</keyword>
<proteinExistence type="predicted"/>
<sequence>MGLGWYHDRYIFAYDRIKLQGGYITGSFICVFCGSLLA</sequence>
<organism evidence="2 3">
    <name type="scientific">Bartonella bacilliformis (strain ATCC 35685 / KC583 / Herrer 020/F12,63)</name>
    <dbReference type="NCBI Taxonomy" id="360095"/>
    <lineage>
        <taxon>Bacteria</taxon>
        <taxon>Pseudomonadati</taxon>
        <taxon>Pseudomonadota</taxon>
        <taxon>Alphaproteobacteria</taxon>
        <taxon>Hyphomicrobiales</taxon>
        <taxon>Bartonellaceae</taxon>
        <taxon>Bartonella</taxon>
    </lineage>
</organism>
<keyword evidence="1" id="KW-1133">Transmembrane helix</keyword>
<reference evidence="2 3" key="1">
    <citation type="submission" date="2006-12" db="EMBL/GenBank/DDBJ databases">
        <authorList>
            <person name="Hendrix L."/>
            <person name="Mohamoud Y."/>
            <person name="Radune D."/>
            <person name="Shvartsbeyn A."/>
            <person name="Daugherty S."/>
            <person name="Dodson R."/>
            <person name="Durkin A.S."/>
            <person name="Harkins D."/>
            <person name="Huot H."/>
            <person name="Kothari S.P."/>
            <person name="Madupu R."/>
            <person name="Li J."/>
            <person name="Nelson W.C."/>
            <person name="Shrivastava S."/>
            <person name="Giglio M.G."/>
            <person name="Haft D."/>
            <person name="Selengut J."/>
            <person name="Fraser-Ligget C."/>
            <person name="Seshadri R."/>
        </authorList>
    </citation>
    <scope>NUCLEOTIDE SEQUENCE [LARGE SCALE GENOMIC DNA]</scope>
    <source>
        <strain evidence="3">ATCC 35685 / NCTC 12138 / KC583</strain>
    </source>
</reference>
<keyword evidence="1" id="KW-0812">Transmembrane</keyword>
<evidence type="ECO:0000313" key="2">
    <source>
        <dbReference type="EMBL" id="ABM45315.1"/>
    </source>
</evidence>
<dbReference type="HOGENOM" id="CLU_3324958_0_0_5"/>
<dbReference type="KEGG" id="bbk:BARBAKC583_1014"/>
<dbReference type="Proteomes" id="UP000000643">
    <property type="component" value="Chromosome"/>
</dbReference>
<protein>
    <submittedName>
        <fullName evidence="2">Uncharacterized protein</fullName>
    </submittedName>
</protein>
<dbReference type="AlphaFoldDB" id="A1UTI9"/>
<feature type="transmembrane region" description="Helical" evidence="1">
    <location>
        <begin position="20"/>
        <end position="37"/>
    </location>
</feature>
<name>A1UTI9_BARBK</name>
<dbReference type="EMBL" id="CP000524">
    <property type="protein sequence ID" value="ABM45315.1"/>
    <property type="molecule type" value="Genomic_DNA"/>
</dbReference>
<evidence type="ECO:0000313" key="3">
    <source>
        <dbReference type="Proteomes" id="UP000000643"/>
    </source>
</evidence>
<evidence type="ECO:0000256" key="1">
    <source>
        <dbReference type="SAM" id="Phobius"/>
    </source>
</evidence>
<accession>A1UTI9</accession>
<gene>
    <name evidence="2" type="ordered locus">BARBAKC583_1014</name>
</gene>